<evidence type="ECO:0000313" key="1">
    <source>
        <dbReference type="EMBL" id="NKC31194.1"/>
    </source>
</evidence>
<dbReference type="EMBL" id="JAAVNE010000013">
    <property type="protein sequence ID" value="NKC31194.1"/>
    <property type="molecule type" value="Genomic_DNA"/>
</dbReference>
<protein>
    <submittedName>
        <fullName evidence="1">Uncharacterized protein</fullName>
    </submittedName>
</protein>
<dbReference type="Proteomes" id="UP000787635">
    <property type="component" value="Unassembled WGS sequence"/>
</dbReference>
<proteinExistence type="predicted"/>
<gene>
    <name evidence="1" type="ORF">HEQ75_10015</name>
</gene>
<evidence type="ECO:0000313" key="2">
    <source>
        <dbReference type="Proteomes" id="UP000787635"/>
    </source>
</evidence>
<reference evidence="1 2" key="1">
    <citation type="submission" date="2020-03" db="EMBL/GenBank/DDBJ databases">
        <title>Roseomonas selenitidurans sp. nov. isolated from urban soil.</title>
        <authorList>
            <person name="Liu H."/>
        </authorList>
    </citation>
    <scope>NUCLEOTIDE SEQUENCE [LARGE SCALE GENOMIC DNA]</scope>
    <source>
        <strain evidence="1 2">BU-1</strain>
    </source>
</reference>
<sequence length="146" mass="16186">MGDTTPPAAPTLETMTVENWEILGNLVKSWSTQDSIYTNGTLHPVPRTIEELRDLLVALGAGPNIPAHVDTLTVVHYRANEMVLRIPPADLIRAKEARLTQPGSTYGLPDFYEPDPIDGTQEEATPEQKLRLQARRIGDYTIAHCE</sequence>
<organism evidence="1 2">
    <name type="scientific">Falsiroseomonas selenitidurans</name>
    <dbReference type="NCBI Taxonomy" id="2716335"/>
    <lineage>
        <taxon>Bacteria</taxon>
        <taxon>Pseudomonadati</taxon>
        <taxon>Pseudomonadota</taxon>
        <taxon>Alphaproteobacteria</taxon>
        <taxon>Acetobacterales</taxon>
        <taxon>Roseomonadaceae</taxon>
        <taxon>Falsiroseomonas</taxon>
    </lineage>
</organism>
<keyword evidence="2" id="KW-1185">Reference proteome</keyword>
<comment type="caution">
    <text evidence="1">The sequence shown here is derived from an EMBL/GenBank/DDBJ whole genome shotgun (WGS) entry which is preliminary data.</text>
</comment>
<dbReference type="RefSeq" id="WP_168029888.1">
    <property type="nucleotide sequence ID" value="NZ_JAAVNE010000013.1"/>
</dbReference>
<accession>A0ABX1E219</accession>
<name>A0ABX1E219_9PROT</name>